<dbReference type="EMBL" id="JAIVGD010000005">
    <property type="protein sequence ID" value="KAH0773226.1"/>
    <property type="molecule type" value="Genomic_DNA"/>
</dbReference>
<dbReference type="SUPFAM" id="SSF56219">
    <property type="entry name" value="DNase I-like"/>
    <property type="match status" value="1"/>
</dbReference>
<reference evidence="1 2" key="1">
    <citation type="journal article" date="2021" name="bioRxiv">
        <title>Chromosome-scale and haplotype-resolved genome assembly of a tetraploid potato cultivar.</title>
        <authorList>
            <person name="Sun H."/>
            <person name="Jiao W.-B."/>
            <person name="Krause K."/>
            <person name="Campoy J.A."/>
            <person name="Goel M."/>
            <person name="Folz-Donahue K."/>
            <person name="Kukat C."/>
            <person name="Huettel B."/>
            <person name="Schneeberger K."/>
        </authorList>
    </citation>
    <scope>NUCLEOTIDE SEQUENCE [LARGE SCALE GENOMIC DNA]</scope>
    <source>
        <strain evidence="1">SolTubOtavaFocal</strain>
        <tissue evidence="1">Leaves</tissue>
    </source>
</reference>
<organism evidence="1 2">
    <name type="scientific">Solanum tuberosum</name>
    <name type="common">Potato</name>
    <dbReference type="NCBI Taxonomy" id="4113"/>
    <lineage>
        <taxon>Eukaryota</taxon>
        <taxon>Viridiplantae</taxon>
        <taxon>Streptophyta</taxon>
        <taxon>Embryophyta</taxon>
        <taxon>Tracheophyta</taxon>
        <taxon>Spermatophyta</taxon>
        <taxon>Magnoliopsida</taxon>
        <taxon>eudicotyledons</taxon>
        <taxon>Gunneridae</taxon>
        <taxon>Pentapetalae</taxon>
        <taxon>asterids</taxon>
        <taxon>lamiids</taxon>
        <taxon>Solanales</taxon>
        <taxon>Solanaceae</taxon>
        <taxon>Solanoideae</taxon>
        <taxon>Solaneae</taxon>
        <taxon>Solanum</taxon>
    </lineage>
</organism>
<comment type="caution">
    <text evidence="1">The sequence shown here is derived from an EMBL/GenBank/DDBJ whole genome shotgun (WGS) entry which is preliminary data.</text>
</comment>
<dbReference type="PANTHER" id="PTHR35218">
    <property type="entry name" value="RNASE H DOMAIN-CONTAINING PROTEIN"/>
    <property type="match status" value="1"/>
</dbReference>
<evidence type="ECO:0000313" key="1">
    <source>
        <dbReference type="EMBL" id="KAH0773226.1"/>
    </source>
</evidence>
<dbReference type="PANTHER" id="PTHR35218:SF9">
    <property type="entry name" value="ENDONUCLEASE_EXONUCLEASE_PHOSPHATASE DOMAIN-CONTAINING PROTEIN"/>
    <property type="match status" value="1"/>
</dbReference>
<dbReference type="Gene3D" id="3.60.10.10">
    <property type="entry name" value="Endonuclease/exonuclease/phosphatase"/>
    <property type="match status" value="1"/>
</dbReference>
<dbReference type="InterPro" id="IPR036691">
    <property type="entry name" value="Endo/exonu/phosph_ase_sf"/>
</dbReference>
<dbReference type="Proteomes" id="UP000826656">
    <property type="component" value="Unassembled WGS sequence"/>
</dbReference>
<gene>
    <name evidence="1" type="ORF">KY290_010363</name>
</gene>
<proteinExistence type="predicted"/>
<keyword evidence="2" id="KW-1185">Reference proteome</keyword>
<accession>A0ABQ7VXJ7</accession>
<sequence length="121" mass="13425">MENHQGMLNEFGFDDFWETPAHGRSGGIILLWHTSIITVHPLNLPCYFSIIYASTIYSKRMSLWNNLKDIANSYAGPWLIAGDFNEILSQKVKWEGGGSPPLVPLKALTFGPVSTIATSLT</sequence>
<evidence type="ECO:0000313" key="2">
    <source>
        <dbReference type="Proteomes" id="UP000826656"/>
    </source>
</evidence>
<protein>
    <submittedName>
        <fullName evidence="1">Uncharacterized protein</fullName>
    </submittedName>
</protein>
<name>A0ABQ7VXJ7_SOLTU</name>